<evidence type="ECO:0000313" key="3">
    <source>
        <dbReference type="Proteomes" id="UP000203537"/>
    </source>
</evidence>
<dbReference type="RefSeq" id="YP_184890.1">
    <property type="nucleotide sequence ID" value="NC_006659.1"/>
</dbReference>
<sequence length="105" mass="12072">MPLYIIKSSSSNASKVPAVCLPLGTSCVKSKLPCYMLTYQNSYLRLRSVPTTCFEFGKGICQINSSIENFNEYTKLIKQRNESNFEELKTKYWNSTQSVYTYPQK</sequence>
<proteinExistence type="predicted"/>
<dbReference type="KEGG" id="vg:3238834"/>
<dbReference type="Pfam" id="PF08008">
    <property type="entry name" value="Viral_cys_rich"/>
    <property type="match status" value="1"/>
</dbReference>
<evidence type="ECO:0000259" key="1">
    <source>
        <dbReference type="Pfam" id="PF08008"/>
    </source>
</evidence>
<reference evidence="2 3" key="1">
    <citation type="journal article" date="2004" name="Science">
        <title>Genome sequence of a polydnavirus: insights into symbiotic virus evolution.</title>
        <authorList>
            <person name="Espagne E."/>
            <person name="Dupuy C."/>
            <person name="Huguet E."/>
            <person name="Cattolico L."/>
            <person name="Provost B."/>
            <person name="Martins N."/>
            <person name="Poirie M."/>
            <person name="Periquet G."/>
            <person name="Drezen J.M."/>
        </authorList>
    </citation>
    <scope>NUCLEOTIDE SEQUENCE [LARGE SCALE GENOMIC DNA]</scope>
</reference>
<dbReference type="GeneID" id="3238834"/>
<dbReference type="EMBL" id="AJ632330">
    <property type="protein sequence ID" value="CAG18434.1"/>
    <property type="molecule type" value="Genomic_DNA"/>
</dbReference>
<dbReference type="Proteomes" id="UP000203537">
    <property type="component" value="Genome"/>
</dbReference>
<name>Q5ZNU5_9VIRU</name>
<protein>
    <recommendedName>
        <fullName evidence="1">Cysteine rich domain-containing protein</fullName>
    </recommendedName>
</protein>
<dbReference type="OrthoDB" id="40460at10239"/>
<dbReference type="PROSITE" id="PS51257">
    <property type="entry name" value="PROKAR_LIPOPROTEIN"/>
    <property type="match status" value="1"/>
</dbReference>
<evidence type="ECO:0000313" key="2">
    <source>
        <dbReference type="EMBL" id="CAG18434.1"/>
    </source>
</evidence>
<accession>Q5ZNU5</accession>
<gene>
    <name evidence="2" type="primary">CRP3 32.3</name>
    <name evidence="2" type="ORF">CcBV_32.3</name>
</gene>
<feature type="domain" description="Cysteine rich" evidence="1">
    <location>
        <begin position="27"/>
        <end position="97"/>
    </location>
</feature>
<dbReference type="InterPro" id="IPR012641">
    <property type="entry name" value="Polydnavirus_Cys-rich"/>
</dbReference>
<organism evidence="2 3">
    <name type="scientific">Bracoviriform congregatae</name>
    <dbReference type="NCBI Taxonomy" id="39640"/>
    <lineage>
        <taxon>Viruses</taxon>
        <taxon>Viruses incertae sedis</taxon>
        <taxon>Polydnaviriformidae</taxon>
        <taxon>Bracoviriform</taxon>
    </lineage>
</organism>